<dbReference type="PROSITE" id="PS00518">
    <property type="entry name" value="ZF_RING_1"/>
    <property type="match status" value="1"/>
</dbReference>
<keyword evidence="11" id="KW-0862">Zinc</keyword>
<keyword evidence="13 15" id="KW-0472">Membrane</keyword>
<dbReference type="Gene3D" id="1.20.120.1750">
    <property type="match status" value="1"/>
</dbReference>
<evidence type="ECO:0000256" key="8">
    <source>
        <dbReference type="ARBA" id="ARBA00022737"/>
    </source>
</evidence>
<dbReference type="InterPro" id="IPR017907">
    <property type="entry name" value="Znf_RING_CS"/>
</dbReference>
<dbReference type="InterPro" id="IPR001841">
    <property type="entry name" value="Znf_RING"/>
</dbReference>
<organism evidence="18 19">
    <name type="scientific">Blepharisma stoltei</name>
    <dbReference type="NCBI Taxonomy" id="1481888"/>
    <lineage>
        <taxon>Eukaryota</taxon>
        <taxon>Sar</taxon>
        <taxon>Alveolata</taxon>
        <taxon>Ciliophora</taxon>
        <taxon>Postciliodesmatophora</taxon>
        <taxon>Heterotrichea</taxon>
        <taxon>Heterotrichida</taxon>
        <taxon>Blepharismidae</taxon>
        <taxon>Blepharisma</taxon>
    </lineage>
</organism>
<dbReference type="SUPFAM" id="SSF57850">
    <property type="entry name" value="RING/U-box"/>
    <property type="match status" value="3"/>
</dbReference>
<dbReference type="Pfam" id="PF01485">
    <property type="entry name" value="IBR"/>
    <property type="match status" value="2"/>
</dbReference>
<protein>
    <recommendedName>
        <fullName evidence="4">RBR-type E3 ubiquitin transferase</fullName>
        <ecNumber evidence="4">2.3.2.31</ecNumber>
    </recommendedName>
</protein>
<dbReference type="EMBL" id="CAJZBQ010000053">
    <property type="protein sequence ID" value="CAG9331573.1"/>
    <property type="molecule type" value="Genomic_DNA"/>
</dbReference>
<keyword evidence="8" id="KW-0677">Repeat</keyword>
<evidence type="ECO:0000256" key="6">
    <source>
        <dbReference type="ARBA" id="ARBA00022692"/>
    </source>
</evidence>
<keyword evidence="6 15" id="KW-0812">Transmembrane</keyword>
<dbReference type="InterPro" id="IPR013083">
    <property type="entry name" value="Znf_RING/FYVE/PHD"/>
</dbReference>
<evidence type="ECO:0000256" key="15">
    <source>
        <dbReference type="SAM" id="Phobius"/>
    </source>
</evidence>
<evidence type="ECO:0000256" key="10">
    <source>
        <dbReference type="ARBA" id="ARBA00022786"/>
    </source>
</evidence>
<proteinExistence type="predicted"/>
<dbReference type="Proteomes" id="UP001162131">
    <property type="component" value="Unassembled WGS sequence"/>
</dbReference>
<comment type="pathway">
    <text evidence="3">Protein modification; protein ubiquitination.</text>
</comment>
<comment type="catalytic activity">
    <reaction evidence="1">
        <text>[E2 ubiquitin-conjugating enzyme]-S-ubiquitinyl-L-cysteine + [acceptor protein]-L-lysine = [E2 ubiquitin-conjugating enzyme]-L-cysteine + [acceptor protein]-N(6)-ubiquitinyl-L-lysine.</text>
        <dbReference type="EC" id="2.3.2.31"/>
    </reaction>
</comment>
<evidence type="ECO:0000313" key="19">
    <source>
        <dbReference type="Proteomes" id="UP001162131"/>
    </source>
</evidence>
<feature type="transmembrane region" description="Helical" evidence="15">
    <location>
        <begin position="339"/>
        <end position="358"/>
    </location>
</feature>
<reference evidence="18" key="1">
    <citation type="submission" date="2021-09" db="EMBL/GenBank/DDBJ databases">
        <authorList>
            <consortium name="AG Swart"/>
            <person name="Singh M."/>
            <person name="Singh A."/>
            <person name="Seah K."/>
            <person name="Emmerich C."/>
        </authorList>
    </citation>
    <scope>NUCLEOTIDE SEQUENCE</scope>
    <source>
        <strain evidence="18">ATCC30299</strain>
    </source>
</reference>
<evidence type="ECO:0000259" key="16">
    <source>
        <dbReference type="PROSITE" id="PS50089"/>
    </source>
</evidence>
<evidence type="ECO:0000256" key="2">
    <source>
        <dbReference type="ARBA" id="ARBA00004167"/>
    </source>
</evidence>
<evidence type="ECO:0000256" key="14">
    <source>
        <dbReference type="PROSITE-ProRule" id="PRU00175"/>
    </source>
</evidence>
<comment type="subcellular location">
    <subcellularLocation>
        <location evidence="2">Membrane</location>
        <topology evidence="2">Single-pass membrane protein</topology>
    </subcellularLocation>
</comment>
<dbReference type="GO" id="GO:0031090">
    <property type="term" value="C:organelle membrane"/>
    <property type="evidence" value="ECO:0007669"/>
    <property type="project" value="UniProtKB-ARBA"/>
</dbReference>
<comment type="caution">
    <text evidence="18">The sequence shown here is derived from an EMBL/GenBank/DDBJ whole genome shotgun (WGS) entry which is preliminary data.</text>
</comment>
<evidence type="ECO:0000256" key="3">
    <source>
        <dbReference type="ARBA" id="ARBA00004906"/>
    </source>
</evidence>
<feature type="transmembrane region" description="Helical" evidence="15">
    <location>
        <begin position="314"/>
        <end position="333"/>
    </location>
</feature>
<keyword evidence="10" id="KW-0833">Ubl conjugation pathway</keyword>
<keyword evidence="5" id="KW-0808">Transferase</keyword>
<keyword evidence="19" id="KW-1185">Reference proteome</keyword>
<feature type="transmembrane region" description="Helical" evidence="15">
    <location>
        <begin position="269"/>
        <end position="302"/>
    </location>
</feature>
<dbReference type="Gene3D" id="2.20.25.20">
    <property type="match status" value="1"/>
</dbReference>
<dbReference type="GO" id="GO:0016567">
    <property type="term" value="P:protein ubiquitination"/>
    <property type="evidence" value="ECO:0007669"/>
    <property type="project" value="InterPro"/>
</dbReference>
<evidence type="ECO:0000256" key="5">
    <source>
        <dbReference type="ARBA" id="ARBA00022679"/>
    </source>
</evidence>
<sequence length="363" mass="41585">MEPNHSDIIDEIPEILITNSSQCLICYEIKPMAESTKMPNCKHEFCNSCLQNYICSKVQEGKLYPLSCPDYTCEVHDQPGLADLFLDPVSLEKFYSFRNKNYLQKQPNLRWCPKPNCQGYDLITEENSHLTCNTCGSKFCGKCHNEWHQGQSCKVDNVLHKYTKKRGIKPCPNCRNYVEKSSGCPSVTCTCGTRFCIKCGKLINADHKTFQCMIGGSYFNSSWTFIFLLIAMWILFPFQLGLLVIYFFEDWGLNETSQFAEHIQYFKALYYPILLLLSPVITVLTILIGGCLWGILVFNSLIKRMEVYKRYKQIVNSLIFLKCIVLTPVFIALGVSGYLLINLCLPFAGLGLLVLRFVKKTEK</sequence>
<keyword evidence="12 15" id="KW-1133">Transmembrane helix</keyword>
<evidence type="ECO:0000256" key="4">
    <source>
        <dbReference type="ARBA" id="ARBA00012251"/>
    </source>
</evidence>
<dbReference type="PROSITE" id="PS50089">
    <property type="entry name" value="ZF_RING_2"/>
    <property type="match status" value="1"/>
</dbReference>
<accession>A0AAU9K3U5</accession>
<feature type="domain" description="RING-type" evidence="16">
    <location>
        <begin position="23"/>
        <end position="69"/>
    </location>
</feature>
<dbReference type="SMART" id="SM00647">
    <property type="entry name" value="IBR"/>
    <property type="match status" value="2"/>
</dbReference>
<evidence type="ECO:0000313" key="18">
    <source>
        <dbReference type="EMBL" id="CAG9331573.1"/>
    </source>
</evidence>
<feature type="transmembrane region" description="Helical" evidence="15">
    <location>
        <begin position="223"/>
        <end position="249"/>
    </location>
</feature>
<name>A0AAU9K3U5_9CILI</name>
<dbReference type="AlphaFoldDB" id="A0AAU9K3U5"/>
<feature type="domain" description="RING-type" evidence="17">
    <location>
        <begin position="19"/>
        <end position="222"/>
    </location>
</feature>
<evidence type="ECO:0000259" key="17">
    <source>
        <dbReference type="PROSITE" id="PS51873"/>
    </source>
</evidence>
<dbReference type="FunFam" id="3.30.40.10:FF:000051">
    <property type="entry name" value="RBR-type E3 ubiquitin transferase"/>
    <property type="match status" value="1"/>
</dbReference>
<evidence type="ECO:0000256" key="9">
    <source>
        <dbReference type="ARBA" id="ARBA00022771"/>
    </source>
</evidence>
<dbReference type="PROSITE" id="PS51873">
    <property type="entry name" value="TRIAD"/>
    <property type="match status" value="1"/>
</dbReference>
<evidence type="ECO:0000256" key="13">
    <source>
        <dbReference type="ARBA" id="ARBA00023136"/>
    </source>
</evidence>
<dbReference type="Gene3D" id="3.30.40.10">
    <property type="entry name" value="Zinc/RING finger domain, C3HC4 (zinc finger)"/>
    <property type="match status" value="1"/>
</dbReference>
<evidence type="ECO:0000256" key="12">
    <source>
        <dbReference type="ARBA" id="ARBA00022989"/>
    </source>
</evidence>
<evidence type="ECO:0000256" key="11">
    <source>
        <dbReference type="ARBA" id="ARBA00022833"/>
    </source>
</evidence>
<dbReference type="InterPro" id="IPR002867">
    <property type="entry name" value="IBR_dom"/>
</dbReference>
<dbReference type="GO" id="GO:0008270">
    <property type="term" value="F:zinc ion binding"/>
    <property type="evidence" value="ECO:0007669"/>
    <property type="project" value="UniProtKB-KW"/>
</dbReference>
<dbReference type="GO" id="GO:0061630">
    <property type="term" value="F:ubiquitin protein ligase activity"/>
    <property type="evidence" value="ECO:0007669"/>
    <property type="project" value="UniProtKB-EC"/>
</dbReference>
<dbReference type="PANTHER" id="PTHR11685">
    <property type="entry name" value="RBR FAMILY RING FINGER AND IBR DOMAIN-CONTAINING"/>
    <property type="match status" value="1"/>
</dbReference>
<keyword evidence="9 14" id="KW-0863">Zinc-finger</keyword>
<dbReference type="InterPro" id="IPR031127">
    <property type="entry name" value="E3_UB_ligase_RBR"/>
</dbReference>
<dbReference type="InterPro" id="IPR044066">
    <property type="entry name" value="TRIAD_supradom"/>
</dbReference>
<evidence type="ECO:0000256" key="1">
    <source>
        <dbReference type="ARBA" id="ARBA00001798"/>
    </source>
</evidence>
<evidence type="ECO:0000256" key="7">
    <source>
        <dbReference type="ARBA" id="ARBA00022723"/>
    </source>
</evidence>
<gene>
    <name evidence="18" type="ORF">BSTOLATCC_MIC53640</name>
</gene>
<keyword evidence="7" id="KW-0479">Metal-binding</keyword>
<dbReference type="GO" id="GO:0005737">
    <property type="term" value="C:cytoplasm"/>
    <property type="evidence" value="ECO:0007669"/>
    <property type="project" value="UniProtKB-ARBA"/>
</dbReference>
<dbReference type="EC" id="2.3.2.31" evidence="4"/>